<gene>
    <name evidence="1" type="ORF">FDG2_6347</name>
</gene>
<keyword evidence="2" id="KW-1185">Reference proteome</keyword>
<dbReference type="EMBL" id="FLUV01002623">
    <property type="protein sequence ID" value="SBW29033.1"/>
    <property type="molecule type" value="Genomic_DNA"/>
</dbReference>
<name>A0A1C3PGR2_9ACTN</name>
<accession>A0A1C3PGR2</accession>
<evidence type="ECO:0000313" key="2">
    <source>
        <dbReference type="Proteomes" id="UP000199013"/>
    </source>
</evidence>
<sequence length="37" mass="4117">MIMFLALPEAWAPGGSGLPLADRWRLLGRPLLLDRRG</sequence>
<protein>
    <submittedName>
        <fullName evidence="1">Uncharacterized protein</fullName>
    </submittedName>
</protein>
<organism evidence="1 2">
    <name type="scientific">Candidatus Protofrankia californiensis</name>
    <dbReference type="NCBI Taxonomy" id="1839754"/>
    <lineage>
        <taxon>Bacteria</taxon>
        <taxon>Bacillati</taxon>
        <taxon>Actinomycetota</taxon>
        <taxon>Actinomycetes</taxon>
        <taxon>Frankiales</taxon>
        <taxon>Frankiaceae</taxon>
        <taxon>Protofrankia</taxon>
    </lineage>
</organism>
<dbReference type="Proteomes" id="UP000199013">
    <property type="component" value="Unassembled WGS sequence"/>
</dbReference>
<proteinExistence type="predicted"/>
<reference evidence="2" key="1">
    <citation type="submission" date="2016-02" db="EMBL/GenBank/DDBJ databases">
        <authorList>
            <person name="Wibberg D."/>
        </authorList>
    </citation>
    <scope>NUCLEOTIDE SEQUENCE [LARGE SCALE GENOMIC DNA]</scope>
</reference>
<evidence type="ECO:0000313" key="1">
    <source>
        <dbReference type="EMBL" id="SBW29033.1"/>
    </source>
</evidence>
<dbReference type="AlphaFoldDB" id="A0A1C3PGR2"/>